<dbReference type="Proteomes" id="UP000829194">
    <property type="component" value="Chromosome"/>
</dbReference>
<protein>
    <submittedName>
        <fullName evidence="2">Uncharacterized protein</fullName>
    </submittedName>
</protein>
<sequence>MKTVRVIAGVVCIVLGLSLSALLAMVGLGNGTGAPAAISLMPGVAVGLTVLAAGVWMVYTGLKKT</sequence>
<evidence type="ECO:0000256" key="1">
    <source>
        <dbReference type="SAM" id="Phobius"/>
    </source>
</evidence>
<keyword evidence="1" id="KW-1133">Transmembrane helix</keyword>
<proteinExistence type="predicted"/>
<evidence type="ECO:0000313" key="2">
    <source>
        <dbReference type="EMBL" id="UNP28890.1"/>
    </source>
</evidence>
<dbReference type="RefSeq" id="WP_057944433.1">
    <property type="nucleotide sequence ID" value="NZ_CP011131.1"/>
</dbReference>
<feature type="transmembrane region" description="Helical" evidence="1">
    <location>
        <begin position="7"/>
        <end position="28"/>
    </location>
</feature>
<reference evidence="2 3" key="1">
    <citation type="submission" date="2022-03" db="EMBL/GenBank/DDBJ databases">
        <title>Complete genome sequence of Lysobacter capsici VKM B-2533 and Lysobacter gummosus 10.1.1, promising sources of lytic agents.</title>
        <authorList>
            <person name="Tarlachkov S.V."/>
            <person name="Kudryakova I.V."/>
            <person name="Afoshin A.S."/>
            <person name="Leontyevskaya E.A."/>
            <person name="Leontyevskaya N.V."/>
        </authorList>
    </citation>
    <scope>NUCLEOTIDE SEQUENCE [LARGE SCALE GENOMIC DNA]</scope>
    <source>
        <strain evidence="2 3">10.1.1</strain>
    </source>
</reference>
<keyword evidence="1" id="KW-0472">Membrane</keyword>
<evidence type="ECO:0000313" key="3">
    <source>
        <dbReference type="Proteomes" id="UP000829194"/>
    </source>
</evidence>
<keyword evidence="3" id="KW-1185">Reference proteome</keyword>
<accession>A0ABY3XBA3</accession>
<gene>
    <name evidence="2" type="ORF">MOV92_20835</name>
</gene>
<name>A0ABY3XBA3_9GAMM</name>
<dbReference type="EMBL" id="CP093547">
    <property type="protein sequence ID" value="UNP28890.1"/>
    <property type="molecule type" value="Genomic_DNA"/>
</dbReference>
<organism evidence="2 3">
    <name type="scientific">Lysobacter gummosus</name>
    <dbReference type="NCBI Taxonomy" id="262324"/>
    <lineage>
        <taxon>Bacteria</taxon>
        <taxon>Pseudomonadati</taxon>
        <taxon>Pseudomonadota</taxon>
        <taxon>Gammaproteobacteria</taxon>
        <taxon>Lysobacterales</taxon>
        <taxon>Lysobacteraceae</taxon>
        <taxon>Lysobacter</taxon>
    </lineage>
</organism>
<keyword evidence="1" id="KW-0812">Transmembrane</keyword>
<feature type="transmembrane region" description="Helical" evidence="1">
    <location>
        <begin position="34"/>
        <end position="59"/>
    </location>
</feature>